<gene>
    <name evidence="1" type="ORF">NCTC10698_02716</name>
</gene>
<evidence type="ECO:0000313" key="1">
    <source>
        <dbReference type="EMBL" id="SUY77807.1"/>
    </source>
</evidence>
<sequence length="34" mass="3535">MVVMYFNALADLSDFGCAMPSGTGGGHPRAYVKA</sequence>
<protein>
    <submittedName>
        <fullName evidence="1">Uncharacterized protein</fullName>
    </submittedName>
</protein>
<proteinExistence type="predicted"/>
<name>A0A8B4S1Z5_COMTE</name>
<dbReference type="Proteomes" id="UP000255070">
    <property type="component" value="Unassembled WGS sequence"/>
</dbReference>
<dbReference type="EMBL" id="UFXL01000001">
    <property type="protein sequence ID" value="SUY77807.1"/>
    <property type="molecule type" value="Genomic_DNA"/>
</dbReference>
<keyword evidence="2" id="KW-1185">Reference proteome</keyword>
<comment type="caution">
    <text evidence="1">The sequence shown here is derived from an EMBL/GenBank/DDBJ whole genome shotgun (WGS) entry which is preliminary data.</text>
</comment>
<organism evidence="1 2">
    <name type="scientific">Comamonas testosteroni</name>
    <name type="common">Pseudomonas testosteroni</name>
    <dbReference type="NCBI Taxonomy" id="285"/>
    <lineage>
        <taxon>Bacteria</taxon>
        <taxon>Pseudomonadati</taxon>
        <taxon>Pseudomonadota</taxon>
        <taxon>Betaproteobacteria</taxon>
        <taxon>Burkholderiales</taxon>
        <taxon>Comamonadaceae</taxon>
        <taxon>Comamonas</taxon>
    </lineage>
</organism>
<accession>A0A8B4S1Z5</accession>
<evidence type="ECO:0000313" key="2">
    <source>
        <dbReference type="Proteomes" id="UP000255070"/>
    </source>
</evidence>
<reference evidence="1 2" key="1">
    <citation type="submission" date="2018-06" db="EMBL/GenBank/DDBJ databases">
        <authorList>
            <consortium name="Pathogen Informatics"/>
            <person name="Doyle S."/>
        </authorList>
    </citation>
    <scope>NUCLEOTIDE SEQUENCE [LARGE SCALE GENOMIC DNA]</scope>
    <source>
        <strain evidence="1 2">NCTC10698</strain>
    </source>
</reference>
<dbReference type="AlphaFoldDB" id="A0A8B4S1Z5"/>